<dbReference type="STRING" id="337451.A0A443PRD3"/>
<dbReference type="Proteomes" id="UP000283530">
    <property type="component" value="Unassembled WGS sequence"/>
</dbReference>
<dbReference type="EMBL" id="QPKB01000010">
    <property type="protein sequence ID" value="RWR93312.1"/>
    <property type="molecule type" value="Genomic_DNA"/>
</dbReference>
<evidence type="ECO:0000313" key="3">
    <source>
        <dbReference type="Proteomes" id="UP000283530"/>
    </source>
</evidence>
<name>A0A443PRD3_9MAGN</name>
<accession>A0A443PRD3</accession>
<feature type="compositionally biased region" description="Pro residues" evidence="1">
    <location>
        <begin position="94"/>
        <end position="113"/>
    </location>
</feature>
<keyword evidence="3" id="KW-1185">Reference proteome</keyword>
<comment type="caution">
    <text evidence="2">The sequence shown here is derived from an EMBL/GenBank/DDBJ whole genome shotgun (WGS) entry which is preliminary data.</text>
</comment>
<dbReference type="AlphaFoldDB" id="A0A443PRD3"/>
<sequence>MGCGSSKRVEGTVAADVYRPAPTSIALFDVNTIEEPWLISTVHHHQPSSKPISHVPAPILEKLDTFEIASDAPYSWSEVSKALQHLKPSLQSPTPTPPPPHPMCTLAPPPPTTRNPSKRTPPSTRSKKSTPNSPPKKKDSPRVTQLNESAQSRVAPPAPPVEVEGIRPLRENSFIVRDRLEKEGKAGSPAIRWGEKAA</sequence>
<feature type="compositionally biased region" description="Basic and acidic residues" evidence="1">
    <location>
        <begin position="164"/>
        <end position="173"/>
    </location>
</feature>
<feature type="region of interest" description="Disordered" evidence="1">
    <location>
        <begin position="88"/>
        <end position="173"/>
    </location>
</feature>
<evidence type="ECO:0000313" key="2">
    <source>
        <dbReference type="EMBL" id="RWR93312.1"/>
    </source>
</evidence>
<feature type="compositionally biased region" description="Polar residues" evidence="1">
    <location>
        <begin position="143"/>
        <end position="152"/>
    </location>
</feature>
<reference evidence="2 3" key="1">
    <citation type="journal article" date="2019" name="Nat. Plants">
        <title>Stout camphor tree genome fills gaps in understanding of flowering plant genome evolution.</title>
        <authorList>
            <person name="Chaw S.M."/>
            <person name="Liu Y.C."/>
            <person name="Wu Y.W."/>
            <person name="Wang H.Y."/>
            <person name="Lin C.I."/>
            <person name="Wu C.S."/>
            <person name="Ke H.M."/>
            <person name="Chang L.Y."/>
            <person name="Hsu C.Y."/>
            <person name="Yang H.T."/>
            <person name="Sudianto E."/>
            <person name="Hsu M.H."/>
            <person name="Wu K.P."/>
            <person name="Wang L.N."/>
            <person name="Leebens-Mack J.H."/>
            <person name="Tsai I.J."/>
        </authorList>
    </citation>
    <scope>NUCLEOTIDE SEQUENCE [LARGE SCALE GENOMIC DNA]</scope>
    <source>
        <strain evidence="3">cv. Chaw 1501</strain>
        <tissue evidence="2">Young leaves</tissue>
    </source>
</reference>
<gene>
    <name evidence="2" type="ORF">CKAN_02255700</name>
</gene>
<feature type="compositionally biased region" description="Low complexity" evidence="1">
    <location>
        <begin position="114"/>
        <end position="124"/>
    </location>
</feature>
<proteinExistence type="predicted"/>
<feature type="region of interest" description="Disordered" evidence="1">
    <location>
        <begin position="179"/>
        <end position="198"/>
    </location>
</feature>
<evidence type="ECO:0000256" key="1">
    <source>
        <dbReference type="SAM" id="MobiDB-lite"/>
    </source>
</evidence>
<organism evidence="2 3">
    <name type="scientific">Cinnamomum micranthum f. kanehirae</name>
    <dbReference type="NCBI Taxonomy" id="337451"/>
    <lineage>
        <taxon>Eukaryota</taxon>
        <taxon>Viridiplantae</taxon>
        <taxon>Streptophyta</taxon>
        <taxon>Embryophyta</taxon>
        <taxon>Tracheophyta</taxon>
        <taxon>Spermatophyta</taxon>
        <taxon>Magnoliopsida</taxon>
        <taxon>Magnoliidae</taxon>
        <taxon>Laurales</taxon>
        <taxon>Lauraceae</taxon>
        <taxon>Cinnamomum</taxon>
    </lineage>
</organism>
<dbReference type="OrthoDB" id="423313at2759"/>
<protein>
    <submittedName>
        <fullName evidence="2">Glutaredoxin domain-containing protein</fullName>
    </submittedName>
</protein>